<accession>A0A0G2IDS8</accession>
<sequence length="61" mass="7219">MIQNIEKTVLLSKYINLLAAEIESKTADQKMRNFEKAEKENFEMIIISDEKNDDEKKKNEK</sequence>
<reference evidence="2" key="1">
    <citation type="journal article" date="2015" name="PLoS Genet.">
        <title>The dynamic genome and transcriptome of the human fungal pathogen Blastomyces and close relative Emmonsia.</title>
        <authorList>
            <person name="Munoz J.F."/>
            <person name="Gauthier G.M."/>
            <person name="Desjardins C.A."/>
            <person name="Gallo J.E."/>
            <person name="Holder J."/>
            <person name="Sullivan T.D."/>
            <person name="Marty A.J."/>
            <person name="Carmen J.C."/>
            <person name="Chen Z."/>
            <person name="Ding L."/>
            <person name="Gujja S."/>
            <person name="Magrini V."/>
            <person name="Misas E."/>
            <person name="Mitreva M."/>
            <person name="Priest M."/>
            <person name="Saif S."/>
            <person name="Whiston E.A."/>
            <person name="Young S."/>
            <person name="Zeng Q."/>
            <person name="Goldman W.E."/>
            <person name="Mardis E.R."/>
            <person name="Taylor J.W."/>
            <person name="McEwen J.G."/>
            <person name="Clay O.K."/>
            <person name="Klein B.S."/>
            <person name="Cuomo C.A."/>
        </authorList>
    </citation>
    <scope>NUCLEOTIDE SEQUENCE [LARGE SCALE GENOMIC DNA]</scope>
    <source>
        <strain evidence="2">UAMH 3008</strain>
    </source>
</reference>
<dbReference type="OrthoDB" id="4190079at2759"/>
<protein>
    <submittedName>
        <fullName evidence="1">Uncharacterized protein</fullName>
    </submittedName>
</protein>
<dbReference type="AlphaFoldDB" id="A0A0G2IDS8"/>
<gene>
    <name evidence="1" type="ORF">EMCG_05946</name>
</gene>
<name>A0A0G2IDS8_9EURO</name>
<dbReference type="Proteomes" id="UP000034164">
    <property type="component" value="Unassembled WGS sequence"/>
</dbReference>
<comment type="caution">
    <text evidence="1">The sequence shown here is derived from an EMBL/GenBank/DDBJ whole genome shotgun (WGS) entry which is preliminary data.</text>
</comment>
<organism evidence="1 2">
    <name type="scientific">[Emmonsia] crescens</name>
    <dbReference type="NCBI Taxonomy" id="73230"/>
    <lineage>
        <taxon>Eukaryota</taxon>
        <taxon>Fungi</taxon>
        <taxon>Dikarya</taxon>
        <taxon>Ascomycota</taxon>
        <taxon>Pezizomycotina</taxon>
        <taxon>Eurotiomycetes</taxon>
        <taxon>Eurotiomycetidae</taxon>
        <taxon>Onygenales</taxon>
        <taxon>Ajellomycetaceae</taxon>
        <taxon>Emergomyces</taxon>
    </lineage>
</organism>
<dbReference type="EMBL" id="LCZI01000108">
    <property type="protein sequence ID" value="KKZ68415.1"/>
    <property type="molecule type" value="Genomic_DNA"/>
</dbReference>
<dbReference type="VEuPathDB" id="FungiDB:EMCG_05946"/>
<evidence type="ECO:0000313" key="2">
    <source>
        <dbReference type="Proteomes" id="UP000034164"/>
    </source>
</evidence>
<proteinExistence type="predicted"/>
<evidence type="ECO:0000313" key="1">
    <source>
        <dbReference type="EMBL" id="KKZ68415.1"/>
    </source>
</evidence>